<gene>
    <name evidence="1" type="ORF">rCG_28324</name>
</gene>
<sequence length="47" mass="5457">MKTLKSTQKGRMSLVRLLRKATPLSFLRAKRTCLGCGSLWYSWLLQQ</sequence>
<reference evidence="2" key="1">
    <citation type="submission" date="2005-09" db="EMBL/GenBank/DDBJ databases">
        <authorList>
            <person name="Mural R.J."/>
            <person name="Li P.W."/>
            <person name="Adams M.D."/>
            <person name="Amanatides P.G."/>
            <person name="Baden-Tillson H."/>
            <person name="Barnstead M."/>
            <person name="Chin S.H."/>
            <person name="Dew I."/>
            <person name="Evans C.A."/>
            <person name="Ferriera S."/>
            <person name="Flanigan M."/>
            <person name="Fosler C."/>
            <person name="Glodek A."/>
            <person name="Gu Z."/>
            <person name="Holt R.A."/>
            <person name="Jennings D."/>
            <person name="Kraft C.L."/>
            <person name="Lu F."/>
            <person name="Nguyen T."/>
            <person name="Nusskern D.R."/>
            <person name="Pfannkoch C.M."/>
            <person name="Sitter C."/>
            <person name="Sutton G.G."/>
            <person name="Venter J.C."/>
            <person name="Wang Z."/>
            <person name="Woodage T."/>
            <person name="Zheng X.H."/>
            <person name="Zhong F."/>
        </authorList>
    </citation>
    <scope>NUCLEOTIDE SEQUENCE [LARGE SCALE GENOMIC DNA]</scope>
    <source>
        <strain>BN</strain>
        <strain evidence="2">Sprague-Dawley</strain>
    </source>
</reference>
<accession>A6IED2</accession>
<name>A6IED2_RAT</name>
<evidence type="ECO:0000313" key="1">
    <source>
        <dbReference type="EMBL" id="EDM15219.1"/>
    </source>
</evidence>
<evidence type="ECO:0000313" key="2">
    <source>
        <dbReference type="Proteomes" id="UP000234681"/>
    </source>
</evidence>
<organism evidence="1 2">
    <name type="scientific">Rattus norvegicus</name>
    <name type="common">Rat</name>
    <dbReference type="NCBI Taxonomy" id="10116"/>
    <lineage>
        <taxon>Eukaryota</taxon>
        <taxon>Metazoa</taxon>
        <taxon>Chordata</taxon>
        <taxon>Craniata</taxon>
        <taxon>Vertebrata</taxon>
        <taxon>Euteleostomi</taxon>
        <taxon>Mammalia</taxon>
        <taxon>Eutheria</taxon>
        <taxon>Euarchontoglires</taxon>
        <taxon>Glires</taxon>
        <taxon>Rodentia</taxon>
        <taxon>Myomorpha</taxon>
        <taxon>Muroidea</taxon>
        <taxon>Muridae</taxon>
        <taxon>Murinae</taxon>
        <taxon>Rattus</taxon>
    </lineage>
</organism>
<dbReference type="EMBL" id="CH473959">
    <property type="protein sequence ID" value="EDM15219.1"/>
    <property type="molecule type" value="Genomic_DNA"/>
</dbReference>
<dbReference type="Proteomes" id="UP000234681">
    <property type="component" value="Chromosome 4"/>
</dbReference>
<proteinExistence type="predicted"/>
<protein>
    <submittedName>
        <fullName evidence="1">RCG28324, isoform CRA_c</fullName>
    </submittedName>
</protein>
<dbReference type="AlphaFoldDB" id="A6IED2"/>